<dbReference type="EMBL" id="MFVR01000020">
    <property type="protein sequence ID" value="OGJ01456.1"/>
    <property type="molecule type" value="Genomic_DNA"/>
</dbReference>
<evidence type="ECO:0000256" key="1">
    <source>
        <dbReference type="SAM" id="Coils"/>
    </source>
</evidence>
<protein>
    <submittedName>
        <fullName evidence="2">Uncharacterized protein</fullName>
    </submittedName>
</protein>
<gene>
    <name evidence="2" type="ORF">A3G98_00895</name>
</gene>
<keyword evidence="1" id="KW-0175">Coiled coil</keyword>
<proteinExistence type="predicted"/>
<comment type="caution">
    <text evidence="2">The sequence shown here is derived from an EMBL/GenBank/DDBJ whole genome shotgun (WGS) entry which is preliminary data.</text>
</comment>
<dbReference type="Proteomes" id="UP000178661">
    <property type="component" value="Unassembled WGS sequence"/>
</dbReference>
<dbReference type="AlphaFoldDB" id="A0A1F6Y542"/>
<feature type="coiled-coil region" evidence="1">
    <location>
        <begin position="97"/>
        <end position="131"/>
    </location>
</feature>
<name>A0A1F6Y542_9BACT</name>
<organism evidence="2 3">
    <name type="scientific">Candidatus Nomurabacteria bacterium RIFCSPLOWO2_12_FULL_37_8</name>
    <dbReference type="NCBI Taxonomy" id="1801793"/>
    <lineage>
        <taxon>Bacteria</taxon>
        <taxon>Candidatus Nomuraibacteriota</taxon>
    </lineage>
</organism>
<evidence type="ECO:0000313" key="2">
    <source>
        <dbReference type="EMBL" id="OGJ01456.1"/>
    </source>
</evidence>
<evidence type="ECO:0000313" key="3">
    <source>
        <dbReference type="Proteomes" id="UP000178661"/>
    </source>
</evidence>
<sequence>MNEKILTPQELKSKQEQEDAKLLADYLARHPEPVISQENLREAEPEIAQFENIIALFESTHSLEDLHLIIDLTPQEAPKNAIREPARVALIPIIALLNTLKKKTNISTEKYEELKEKCRRLSRAVGMINNNKVDHNR</sequence>
<reference evidence="2 3" key="1">
    <citation type="journal article" date="2016" name="Nat. Commun.">
        <title>Thousands of microbial genomes shed light on interconnected biogeochemical processes in an aquifer system.</title>
        <authorList>
            <person name="Anantharaman K."/>
            <person name="Brown C.T."/>
            <person name="Hug L.A."/>
            <person name="Sharon I."/>
            <person name="Castelle C.J."/>
            <person name="Probst A.J."/>
            <person name="Thomas B.C."/>
            <person name="Singh A."/>
            <person name="Wilkins M.J."/>
            <person name="Karaoz U."/>
            <person name="Brodie E.L."/>
            <person name="Williams K.H."/>
            <person name="Hubbard S.S."/>
            <person name="Banfield J.F."/>
        </authorList>
    </citation>
    <scope>NUCLEOTIDE SEQUENCE [LARGE SCALE GENOMIC DNA]</scope>
</reference>
<accession>A0A1F6Y542</accession>